<name>A0A6P8I295_ACTTE</name>
<evidence type="ECO:0000256" key="3">
    <source>
        <dbReference type="SAM" id="Phobius"/>
    </source>
</evidence>
<dbReference type="PANTHER" id="PTHR13544:SF0">
    <property type="entry name" value="THIOREDOXIN REDUCTASE-LIKE SELENOPROTEIN T"/>
    <property type="match status" value="1"/>
</dbReference>
<evidence type="ECO:0000313" key="4">
    <source>
        <dbReference type="Proteomes" id="UP000515163"/>
    </source>
</evidence>
<dbReference type="KEGG" id="aten:116295331"/>
<keyword evidence="1" id="KW-0732">Signal</keyword>
<dbReference type="GO" id="GO:0045454">
    <property type="term" value="P:cell redox homeostasis"/>
    <property type="evidence" value="ECO:0007669"/>
    <property type="project" value="TreeGrafter"/>
</dbReference>
<dbReference type="FunCoup" id="A0A6P8I295">
    <property type="interactions" value="1388"/>
</dbReference>
<dbReference type="Pfam" id="PF10262">
    <property type="entry name" value="Rdx"/>
    <property type="match status" value="1"/>
</dbReference>
<evidence type="ECO:0000256" key="1">
    <source>
        <dbReference type="ARBA" id="ARBA00022729"/>
    </source>
</evidence>
<dbReference type="PANTHER" id="PTHR13544">
    <property type="entry name" value="SELENOPROTEIN T"/>
    <property type="match status" value="1"/>
</dbReference>
<dbReference type="Proteomes" id="UP000515163">
    <property type="component" value="Unplaced"/>
</dbReference>
<evidence type="ECO:0000313" key="5">
    <source>
        <dbReference type="RefSeq" id="XP_031558975.1"/>
    </source>
</evidence>
<keyword evidence="3" id="KW-1133">Transmembrane helix</keyword>
<keyword evidence="4" id="KW-1185">Reference proteome</keyword>
<dbReference type="InParanoid" id="A0A6P8I295"/>
<proteinExistence type="predicted"/>
<dbReference type="GO" id="GO:0005789">
    <property type="term" value="C:endoplasmic reticulum membrane"/>
    <property type="evidence" value="ECO:0007669"/>
    <property type="project" value="TreeGrafter"/>
</dbReference>
<dbReference type="Gene3D" id="3.40.30.10">
    <property type="entry name" value="Glutaredoxin"/>
    <property type="match status" value="1"/>
</dbReference>
<dbReference type="AlphaFoldDB" id="A0A6P8I295"/>
<dbReference type="SUPFAM" id="SSF52833">
    <property type="entry name" value="Thioredoxin-like"/>
    <property type="match status" value="1"/>
</dbReference>
<dbReference type="GO" id="GO:0004791">
    <property type="term" value="F:thioredoxin-disulfide reductase (NADPH) activity"/>
    <property type="evidence" value="ECO:0007669"/>
    <property type="project" value="TreeGrafter"/>
</dbReference>
<feature type="transmembrane region" description="Helical" evidence="3">
    <location>
        <begin position="35"/>
        <end position="53"/>
    </location>
</feature>
<dbReference type="OrthoDB" id="60822at2759"/>
<reference evidence="5" key="1">
    <citation type="submission" date="2025-08" db="UniProtKB">
        <authorList>
            <consortium name="RefSeq"/>
        </authorList>
    </citation>
    <scope>IDENTIFICATION</scope>
    <source>
        <tissue evidence="5">Tentacle</tissue>
    </source>
</reference>
<keyword evidence="3" id="KW-0812">Transmembrane</keyword>
<gene>
    <name evidence="5" type="primary">LOC116295331</name>
</gene>
<sequence length="140" mass="15974">GYKRVFEEYAQFLGQNFPNLNIVGDNYPPPRPRQMLASFLSIAKMVVIGLIIFGERMQIFESLNVNPPSIYQWAIQNKMYSCILLFFICNTIEGQLISTGAFEVTFNDIPVWSKLQAGRLPSPSELHQIVENQLKFAPSQ</sequence>
<protein>
    <submittedName>
        <fullName evidence="5">Thioredoxin reductase-like selenoprotein T1b</fullName>
    </submittedName>
</protein>
<dbReference type="InterPro" id="IPR019389">
    <property type="entry name" value="Selenoprotein_T"/>
</dbReference>
<keyword evidence="3" id="KW-0472">Membrane</keyword>
<evidence type="ECO:0000256" key="2">
    <source>
        <dbReference type="ARBA" id="ARBA00023284"/>
    </source>
</evidence>
<dbReference type="InterPro" id="IPR011893">
    <property type="entry name" value="Selenoprotein_Rdx-typ"/>
</dbReference>
<accession>A0A6P8I295</accession>
<dbReference type="InterPro" id="IPR036249">
    <property type="entry name" value="Thioredoxin-like_sf"/>
</dbReference>
<dbReference type="RefSeq" id="XP_031558975.1">
    <property type="nucleotide sequence ID" value="XM_031703115.1"/>
</dbReference>
<feature type="non-terminal residue" evidence="5">
    <location>
        <position position="1"/>
    </location>
</feature>
<dbReference type="NCBIfam" id="TIGR02174">
    <property type="entry name" value="CXXU_selWTH"/>
    <property type="match status" value="1"/>
</dbReference>
<keyword evidence="2" id="KW-0676">Redox-active center</keyword>
<organism evidence="4 5">
    <name type="scientific">Actinia tenebrosa</name>
    <name type="common">Australian red waratah sea anemone</name>
    <dbReference type="NCBI Taxonomy" id="6105"/>
    <lineage>
        <taxon>Eukaryota</taxon>
        <taxon>Metazoa</taxon>
        <taxon>Cnidaria</taxon>
        <taxon>Anthozoa</taxon>
        <taxon>Hexacorallia</taxon>
        <taxon>Actiniaria</taxon>
        <taxon>Actiniidae</taxon>
        <taxon>Actinia</taxon>
    </lineage>
</organism>
<dbReference type="GeneID" id="116295331"/>